<dbReference type="EMBL" id="CP002331">
    <property type="protein sequence ID" value="ADU80218.1"/>
    <property type="molecule type" value="Genomic_DNA"/>
</dbReference>
<gene>
    <name evidence="1" type="ordered locus">HPIN_05055</name>
    <name evidence="2" type="ordered locus">HPIN_07295</name>
</gene>
<dbReference type="Proteomes" id="UP000009059">
    <property type="component" value="Chromosome"/>
</dbReference>
<accession>E8QDZ1</accession>
<evidence type="ECO:0000313" key="2">
    <source>
        <dbReference type="EMBL" id="ADU80647.1"/>
    </source>
</evidence>
<name>E8QDZ1_HELP7</name>
<reference evidence="3" key="1">
    <citation type="submission" date="2010-11" db="EMBL/GenBank/DDBJ databases">
        <title>Genome sequence of Helicobacter pylori strain India7.</title>
        <authorList>
            <person name="Kersulyte D."/>
            <person name="Mukhopadhyay A."/>
            <person name="Choudhury A."/>
            <person name="Nair G.B."/>
            <person name="Berg D.E."/>
        </authorList>
    </citation>
    <scope>NUCLEOTIDE SEQUENCE [LARGE SCALE GENOMIC DNA]</scope>
    <source>
        <strain evidence="3">India7</strain>
    </source>
</reference>
<dbReference type="KEGG" id="hpn:HPIN_07295"/>
<dbReference type="KEGG" id="hpn:HPIN_05055"/>
<protein>
    <submittedName>
        <fullName evidence="2">Uncharacterized protein</fullName>
    </submittedName>
</protein>
<evidence type="ECO:0000313" key="3">
    <source>
        <dbReference type="Proteomes" id="UP000009059"/>
    </source>
</evidence>
<dbReference type="AlphaFoldDB" id="E8QDZ1"/>
<evidence type="ECO:0000313" key="1">
    <source>
        <dbReference type="EMBL" id="ADU80218.1"/>
    </source>
</evidence>
<reference evidence="2" key="2">
    <citation type="submission" date="2010-11" db="EMBL/GenBank/DDBJ databases">
        <authorList>
            <person name="Kersulyte D."/>
            <person name="Mukhopadhyay A."/>
            <person name="Choudhury A."/>
            <person name="Nair G.B."/>
            <person name="Berg D.E."/>
        </authorList>
    </citation>
    <scope>NUCLEOTIDE SEQUENCE</scope>
    <source>
        <strain evidence="2">India7</strain>
    </source>
</reference>
<dbReference type="EMBL" id="CP002331">
    <property type="protein sequence ID" value="ADU80647.1"/>
    <property type="molecule type" value="Genomic_DNA"/>
</dbReference>
<dbReference type="HOGENOM" id="CLU_3382229_0_0_7"/>
<organism evidence="2 3">
    <name type="scientific">Helicobacter pylori (strain India7)</name>
    <dbReference type="NCBI Taxonomy" id="907238"/>
    <lineage>
        <taxon>Bacteria</taxon>
        <taxon>Pseudomonadati</taxon>
        <taxon>Campylobacterota</taxon>
        <taxon>Epsilonproteobacteria</taxon>
        <taxon>Campylobacterales</taxon>
        <taxon>Helicobacteraceae</taxon>
        <taxon>Helicobacter</taxon>
    </lineage>
</organism>
<proteinExistence type="predicted"/>
<sequence>MANWLIFQYRLWSVMGGRIGLSELADGSASLRA</sequence>